<dbReference type="GO" id="GO:0016740">
    <property type="term" value="F:transferase activity"/>
    <property type="evidence" value="ECO:0007669"/>
    <property type="project" value="UniProtKB-KW"/>
</dbReference>
<dbReference type="AlphaFoldDB" id="A0A9X2ZZ05"/>
<dbReference type="Pfam" id="PF02515">
    <property type="entry name" value="CoA_transf_3"/>
    <property type="match status" value="2"/>
</dbReference>
<name>A0A9X2ZZ05_9PSEU</name>
<keyword evidence="1" id="KW-0808">Transferase</keyword>
<dbReference type="Proteomes" id="UP001141259">
    <property type="component" value="Unassembled WGS sequence"/>
</dbReference>
<proteinExistence type="predicted"/>
<reference evidence="1" key="1">
    <citation type="submission" date="2022-08" db="EMBL/GenBank/DDBJ databases">
        <authorList>
            <person name="Tistechok S."/>
            <person name="Samborskyy M."/>
            <person name="Roman I."/>
        </authorList>
    </citation>
    <scope>NUCLEOTIDE SEQUENCE</scope>
    <source>
        <strain evidence="1">DSM 103496</strain>
    </source>
</reference>
<protein>
    <submittedName>
        <fullName evidence="1">CoA transferase</fullName>
    </submittedName>
</protein>
<dbReference type="RefSeq" id="WP_259620940.1">
    <property type="nucleotide sequence ID" value="NZ_JANYMP010000001.1"/>
</dbReference>
<dbReference type="PANTHER" id="PTHR48228:SF5">
    <property type="entry name" value="ALPHA-METHYLACYL-COA RACEMASE"/>
    <property type="match status" value="1"/>
</dbReference>
<dbReference type="InterPro" id="IPR023606">
    <property type="entry name" value="CoA-Trfase_III_dom_1_sf"/>
</dbReference>
<accession>A0A9X2ZZ05</accession>
<sequence length="579" mass="60222">MTPHLDRTSTDPPLVGTEITVRGTSAAADVLGALLQQSGAVVARFPDAADLSARVEVAGAGGVDVEWAGPVRGGDVVDEVSAQAVCGPAHVHGRATGAPAGLGLDYCGTAAGVLAGTGLLAQRLALLRHGTARDVTTSVAQAALLTVSQYLAAAGAPDGEAAPIGPGGPPFRSADGTLFEVEALDPAVWSDFWARVGAPRDAVAVGWRPFQFRYATAAAPLPQELARAAARLRFTELVEHADRSAMSVCELVPHSRRLAESVPLPAWELAPLGGGFDHVGPPPGHDGSPLSGVVVLEAGRRVQAPLAAHLLRLLGAEVVRIEPPGGDPLRGMPPSCGDTSARWLALNRGKSAVEIDIKDPRDRDRLRELVSTADVFLHNWAPGKAESLGLGAEDLSAVNPALVHAHTSGWAGRLRDAPMGTDFMAQARTGLGELLRPADEPPAPSLMTLLDVLGGLLGAHATVAALLARERTGRGVRCESSLLAAADLLHLRAEGRPPPGFRRPARTADGWCAPSDGHPDVDVRDLSTVDAIRAFADRGTHAVRVTDDLATIPTDPRFADAVHLDPDRCPAVLTPWGLR</sequence>
<evidence type="ECO:0000313" key="2">
    <source>
        <dbReference type="Proteomes" id="UP001141259"/>
    </source>
</evidence>
<dbReference type="EMBL" id="JANYMP010000001">
    <property type="protein sequence ID" value="MCS7475423.1"/>
    <property type="molecule type" value="Genomic_DNA"/>
</dbReference>
<dbReference type="SUPFAM" id="SSF89796">
    <property type="entry name" value="CoA-transferase family III (CaiB/BaiF)"/>
    <property type="match status" value="2"/>
</dbReference>
<organism evidence="1 2">
    <name type="scientific">Umezawaea endophytica</name>
    <dbReference type="NCBI Taxonomy" id="1654476"/>
    <lineage>
        <taxon>Bacteria</taxon>
        <taxon>Bacillati</taxon>
        <taxon>Actinomycetota</taxon>
        <taxon>Actinomycetes</taxon>
        <taxon>Pseudonocardiales</taxon>
        <taxon>Pseudonocardiaceae</taxon>
        <taxon>Umezawaea</taxon>
    </lineage>
</organism>
<dbReference type="InterPro" id="IPR050509">
    <property type="entry name" value="CoA-transferase_III"/>
</dbReference>
<gene>
    <name evidence="1" type="ORF">NZH93_01040</name>
</gene>
<evidence type="ECO:0000313" key="1">
    <source>
        <dbReference type="EMBL" id="MCS7475423.1"/>
    </source>
</evidence>
<keyword evidence="2" id="KW-1185">Reference proteome</keyword>
<dbReference type="PANTHER" id="PTHR48228">
    <property type="entry name" value="SUCCINYL-COA--D-CITRAMALATE COA-TRANSFERASE"/>
    <property type="match status" value="1"/>
</dbReference>
<dbReference type="InterPro" id="IPR003673">
    <property type="entry name" value="CoA-Trfase_fam_III"/>
</dbReference>
<dbReference type="Gene3D" id="3.40.50.10540">
    <property type="entry name" value="Crotonobetainyl-coa:carnitine coa-transferase, domain 1"/>
    <property type="match status" value="2"/>
</dbReference>
<comment type="caution">
    <text evidence="1">The sequence shown here is derived from an EMBL/GenBank/DDBJ whole genome shotgun (WGS) entry which is preliminary data.</text>
</comment>